<name>A0A222G9V9_9GAMM</name>
<reference evidence="2 3" key="1">
    <citation type="submission" date="2017-08" db="EMBL/GenBank/DDBJ databases">
        <title>Complete genome of Colwellia sp. NB097-1, a psychrophile bacterium ioslated from Bering Sea.</title>
        <authorList>
            <person name="Chen X."/>
        </authorList>
    </citation>
    <scope>NUCLEOTIDE SEQUENCE [LARGE SCALE GENOMIC DNA]</scope>
    <source>
        <strain evidence="2 3">NB097-1</strain>
    </source>
</reference>
<dbReference type="Proteomes" id="UP000202259">
    <property type="component" value="Chromosome"/>
</dbReference>
<dbReference type="SUPFAM" id="SSF55729">
    <property type="entry name" value="Acyl-CoA N-acyltransferases (Nat)"/>
    <property type="match status" value="1"/>
</dbReference>
<dbReference type="Pfam" id="PF00583">
    <property type="entry name" value="Acetyltransf_1"/>
    <property type="match status" value="1"/>
</dbReference>
<feature type="domain" description="N-acetyltransferase" evidence="1">
    <location>
        <begin position="12"/>
        <end position="152"/>
    </location>
</feature>
<dbReference type="Gene3D" id="3.40.630.30">
    <property type="match status" value="1"/>
</dbReference>
<dbReference type="EMBL" id="CP020465">
    <property type="protein sequence ID" value="ASP48669.1"/>
    <property type="molecule type" value="Genomic_DNA"/>
</dbReference>
<dbReference type="InterPro" id="IPR016181">
    <property type="entry name" value="Acyl_CoA_acyltransferase"/>
</dbReference>
<dbReference type="KEGG" id="cber:B5D82_13355"/>
<dbReference type="InterPro" id="IPR000182">
    <property type="entry name" value="GNAT_dom"/>
</dbReference>
<accession>A0A222G9V9</accession>
<dbReference type="GO" id="GO:0016747">
    <property type="term" value="F:acyltransferase activity, transferring groups other than amino-acyl groups"/>
    <property type="evidence" value="ECO:0007669"/>
    <property type="project" value="InterPro"/>
</dbReference>
<proteinExistence type="predicted"/>
<keyword evidence="2" id="KW-0808">Transferase</keyword>
<sequence>MYLSQPSDDHLVELMSWFTTENELKLWSGPNFRFPFDLHSFKHDLQLDTLASFSLLSAKSELLGFGQYYLRLGKCHLGRLVINPGFRGQGIAAHLIQQLCSKGKAELSTHACSLFVLEHNDSAIKSYQKLGFIFQSYPEELSLKNCLYMVKA</sequence>
<dbReference type="PROSITE" id="PS51186">
    <property type="entry name" value="GNAT"/>
    <property type="match status" value="1"/>
</dbReference>
<keyword evidence="3" id="KW-1185">Reference proteome</keyword>
<dbReference type="AlphaFoldDB" id="A0A222G9V9"/>
<evidence type="ECO:0000313" key="3">
    <source>
        <dbReference type="Proteomes" id="UP000202259"/>
    </source>
</evidence>
<protein>
    <submittedName>
        <fullName evidence="2">N-acetyltransferase</fullName>
    </submittedName>
</protein>
<evidence type="ECO:0000313" key="2">
    <source>
        <dbReference type="EMBL" id="ASP48669.1"/>
    </source>
</evidence>
<dbReference type="OrthoDB" id="326501at2"/>
<dbReference type="CDD" id="cd04301">
    <property type="entry name" value="NAT_SF"/>
    <property type="match status" value="1"/>
</dbReference>
<gene>
    <name evidence="2" type="ORF">B5D82_13355</name>
</gene>
<dbReference type="RefSeq" id="WP_081152189.1">
    <property type="nucleotide sequence ID" value="NZ_CP020465.1"/>
</dbReference>
<organism evidence="2 3">
    <name type="scientific">Cognaticolwellia beringensis</name>
    <dbReference type="NCBI Taxonomy" id="1967665"/>
    <lineage>
        <taxon>Bacteria</taxon>
        <taxon>Pseudomonadati</taxon>
        <taxon>Pseudomonadota</taxon>
        <taxon>Gammaproteobacteria</taxon>
        <taxon>Alteromonadales</taxon>
        <taxon>Colwelliaceae</taxon>
        <taxon>Cognaticolwellia</taxon>
    </lineage>
</organism>
<evidence type="ECO:0000259" key="1">
    <source>
        <dbReference type="PROSITE" id="PS51186"/>
    </source>
</evidence>